<dbReference type="AlphaFoldDB" id="A0A3S0S724"/>
<evidence type="ECO:0000313" key="1">
    <source>
        <dbReference type="EMBL" id="RUL69700.1"/>
    </source>
</evidence>
<dbReference type="SUPFAM" id="SSF53335">
    <property type="entry name" value="S-adenosyl-L-methionine-dependent methyltransferases"/>
    <property type="match status" value="1"/>
</dbReference>
<dbReference type="Proteomes" id="UP000274358">
    <property type="component" value="Unassembled WGS sequence"/>
</dbReference>
<gene>
    <name evidence="1" type="ORF">EKH80_21435</name>
</gene>
<dbReference type="GO" id="GO:0032259">
    <property type="term" value="P:methylation"/>
    <property type="evidence" value="ECO:0007669"/>
    <property type="project" value="UniProtKB-KW"/>
</dbReference>
<accession>A0A3S0S724</accession>
<dbReference type="Pfam" id="PF13489">
    <property type="entry name" value="Methyltransf_23"/>
    <property type="match status" value="1"/>
</dbReference>
<name>A0A3S0S724_9GAMM</name>
<proteinExistence type="predicted"/>
<dbReference type="GO" id="GO:0008168">
    <property type="term" value="F:methyltransferase activity"/>
    <property type="evidence" value="ECO:0007669"/>
    <property type="project" value="UniProtKB-KW"/>
</dbReference>
<dbReference type="CDD" id="cd02440">
    <property type="entry name" value="AdoMet_MTases"/>
    <property type="match status" value="1"/>
</dbReference>
<protein>
    <submittedName>
        <fullName evidence="1">Class I SAM-dependent methyltransferase</fullName>
    </submittedName>
</protein>
<reference evidence="1 2" key="1">
    <citation type="submission" date="2018-12" db="EMBL/GenBank/DDBJ databases">
        <title>Dyella dinghuensis sp. nov. DHOA06 and Dyella choica sp. nov. 4M-K27, isolated from forest soil.</title>
        <authorList>
            <person name="Qiu L.-H."/>
            <person name="Gao Z.-H."/>
        </authorList>
    </citation>
    <scope>NUCLEOTIDE SEQUENCE [LARGE SCALE GENOMIC DNA]</scope>
    <source>
        <strain evidence="1 2">4M-K27</strain>
    </source>
</reference>
<keyword evidence="1" id="KW-0489">Methyltransferase</keyword>
<comment type="caution">
    <text evidence="1">The sequence shown here is derived from an EMBL/GenBank/DDBJ whole genome shotgun (WGS) entry which is preliminary data.</text>
</comment>
<keyword evidence="1" id="KW-0808">Transferase</keyword>
<dbReference type="Gene3D" id="3.40.50.150">
    <property type="entry name" value="Vaccinia Virus protein VP39"/>
    <property type="match status" value="1"/>
</dbReference>
<keyword evidence="2" id="KW-1185">Reference proteome</keyword>
<evidence type="ECO:0000313" key="2">
    <source>
        <dbReference type="Proteomes" id="UP000274358"/>
    </source>
</evidence>
<organism evidence="1 2">
    <name type="scientific">Dyella choica</name>
    <dbReference type="NCBI Taxonomy" id="1927959"/>
    <lineage>
        <taxon>Bacteria</taxon>
        <taxon>Pseudomonadati</taxon>
        <taxon>Pseudomonadota</taxon>
        <taxon>Gammaproteobacteria</taxon>
        <taxon>Lysobacterales</taxon>
        <taxon>Rhodanobacteraceae</taxon>
        <taxon>Dyella</taxon>
    </lineage>
</organism>
<dbReference type="EMBL" id="RYYV01000028">
    <property type="protein sequence ID" value="RUL69700.1"/>
    <property type="molecule type" value="Genomic_DNA"/>
</dbReference>
<sequence length="266" mass="29891">MRLKTEASEVQSPFAWRRPGKVLYAIRGKVLDGSKFRYSATGLLESIETSLANYNRWIVSRFIREFRRHRYQSVLDFGAGIGSLAVLFKAMTGVTPLTLEVDGEQRAMLSRRGFSPVASIDQLPGDIDMIYTSNVLEHIPDDIAALRELRDHLAPGGRIFIFVPAFPALWTTVDDKVGHVRRYTKAALRQSLDEAGLKLESIRYTDPVGFLLVILFKLVGSQSGVPSDRSYFIFDRLLFPVSRLLDWVTSPFFGRSVFAVASKGEP</sequence>
<dbReference type="InterPro" id="IPR029063">
    <property type="entry name" value="SAM-dependent_MTases_sf"/>
</dbReference>